<sequence length="134" mass="14368">MILLAAALLQGCAHRNTGNQCEDNFSTSGGFIAGKTYNSSVVFEHLAPEKAFHNAQKTLLKEGFSIDTADDERGIIYAHQGVILSNRTAPMSIVVEEAGKGSKVSYIFTTAGGMYTTDGAVREGFCRLADGMRE</sequence>
<name>A0A246F3F7_PSENT</name>
<protein>
    <submittedName>
        <fullName evidence="1">Uncharacterized protein</fullName>
    </submittedName>
</protein>
<evidence type="ECO:0000313" key="2">
    <source>
        <dbReference type="Proteomes" id="UP000198145"/>
    </source>
</evidence>
<reference evidence="1 2" key="1">
    <citation type="submission" date="2017-06" db="EMBL/GenBank/DDBJ databases">
        <title>Draft genome of Pseudomonas nitroreducens DF05.</title>
        <authorList>
            <person name="Iyer R."/>
        </authorList>
    </citation>
    <scope>NUCLEOTIDE SEQUENCE [LARGE SCALE GENOMIC DNA]</scope>
    <source>
        <strain evidence="1 2">DF05</strain>
    </source>
</reference>
<proteinExistence type="predicted"/>
<comment type="caution">
    <text evidence="1">The sequence shown here is derived from an EMBL/GenBank/DDBJ whole genome shotgun (WGS) entry which is preliminary data.</text>
</comment>
<organism evidence="1 2">
    <name type="scientific">Pseudomonas nitroreducens</name>
    <dbReference type="NCBI Taxonomy" id="46680"/>
    <lineage>
        <taxon>Bacteria</taxon>
        <taxon>Pseudomonadati</taxon>
        <taxon>Pseudomonadota</taxon>
        <taxon>Gammaproteobacteria</taxon>
        <taxon>Pseudomonadales</taxon>
        <taxon>Pseudomonadaceae</taxon>
        <taxon>Pseudomonas</taxon>
    </lineage>
</organism>
<evidence type="ECO:0000313" key="1">
    <source>
        <dbReference type="EMBL" id="OWP47530.1"/>
    </source>
</evidence>
<dbReference type="EMBL" id="NJBA01000015">
    <property type="protein sequence ID" value="OWP47530.1"/>
    <property type="molecule type" value="Genomic_DNA"/>
</dbReference>
<accession>A0A246F3F7</accession>
<gene>
    <name evidence="1" type="ORF">CEG18_28405</name>
</gene>
<dbReference type="AlphaFoldDB" id="A0A246F3F7"/>
<dbReference type="Proteomes" id="UP000198145">
    <property type="component" value="Unassembled WGS sequence"/>
</dbReference>